<keyword evidence="4" id="KW-0819">tRNA processing</keyword>
<dbReference type="GO" id="GO:0030488">
    <property type="term" value="P:tRNA methylation"/>
    <property type="evidence" value="ECO:0007669"/>
    <property type="project" value="InterPro"/>
</dbReference>
<comment type="similarity">
    <text evidence="2">Belongs to the TRM6/GCD10 family.</text>
</comment>
<evidence type="ECO:0000313" key="8">
    <source>
        <dbReference type="EMBL" id="CAD7697499.1"/>
    </source>
</evidence>
<dbReference type="GO" id="GO:0031515">
    <property type="term" value="C:tRNA (m1A) methyltransferase complex"/>
    <property type="evidence" value="ECO:0007669"/>
    <property type="project" value="InterPro"/>
</dbReference>
<organism evidence="8 9">
    <name type="scientific">Ostreobium quekettii</name>
    <dbReference type="NCBI Taxonomy" id="121088"/>
    <lineage>
        <taxon>Eukaryota</taxon>
        <taxon>Viridiplantae</taxon>
        <taxon>Chlorophyta</taxon>
        <taxon>core chlorophytes</taxon>
        <taxon>Ulvophyceae</taxon>
        <taxon>TCBD clade</taxon>
        <taxon>Bryopsidales</taxon>
        <taxon>Ostreobineae</taxon>
        <taxon>Ostreobiaceae</taxon>
        <taxon>Ostreobium</taxon>
    </lineage>
</organism>
<protein>
    <recommendedName>
        <fullName evidence="3">tRNA (adenine(58)-N(1))-methyltransferase non-catalytic subunit TRM6</fullName>
    </recommendedName>
    <alternativeName>
        <fullName evidence="6">tRNA(m1A58)-methyltransferase subunit TRM6</fullName>
    </alternativeName>
</protein>
<dbReference type="OrthoDB" id="10254665at2759"/>
<comment type="caution">
    <text evidence="8">The sequence shown here is derived from an EMBL/GenBank/DDBJ whole genome shotgun (WGS) entry which is preliminary data.</text>
</comment>
<dbReference type="PANTHER" id="PTHR12945:SF0">
    <property type="entry name" value="TRNA (ADENINE(58)-N(1))-METHYLTRANSFERASE NON-CATALYTIC SUBUNIT TRM6"/>
    <property type="match status" value="1"/>
</dbReference>
<proteinExistence type="inferred from homology"/>
<evidence type="ECO:0000256" key="3">
    <source>
        <dbReference type="ARBA" id="ARBA00021704"/>
    </source>
</evidence>
<evidence type="ECO:0000256" key="2">
    <source>
        <dbReference type="ARBA" id="ARBA00008320"/>
    </source>
</evidence>
<feature type="compositionally biased region" description="Low complexity" evidence="7">
    <location>
        <begin position="277"/>
        <end position="294"/>
    </location>
</feature>
<keyword evidence="5" id="KW-0539">Nucleus</keyword>
<sequence length="492" mass="53447">MDSQRGAVVGDPDYIAEGDKVVLVVNNEKHYFETLKAGRKVKLGNKTAILDVVFGHPYGSVFQLSSEGADPTRVYKAMNTGQSAAVTEGRSNKDLVDDNSAQQLTAQDIQLMKDSGKEGPEIIDALVANSSTFQERTEFSQDKYKKKKAKKYCPYFTVLRPTAMNVCEGVFQYAAGQLGYLRPDILAIMLCMGNVAAHKKVLVVDTCLGLLIGAVSEKMGGFGDICVADCGGRRQKPDALKKMQPRHQNIYAAKLSDLKAAQEGVDVKCAGTQSDQPPGSSQGAEAGPSSAEAGAVERWREEIMPDNEGEIPMEDRVEDTQCSTATESDRFGSQPEQLLEGSQRRPRSQQLVAGMQHADSAQINGWAEDGFDSCLVAAPLHHTSSLMQQLMPLLKPSAPFAASSPYLHALVECRDDLLRGRMAAMVEVQESFWREYQVLPERTHPQMDSKGPGAYLLSGVKIIFSDPPPGSAPNGARAHRGGKGGRGKRQRR</sequence>
<dbReference type="InterPro" id="IPR017423">
    <property type="entry name" value="TRM6"/>
</dbReference>
<evidence type="ECO:0000256" key="1">
    <source>
        <dbReference type="ARBA" id="ARBA00004123"/>
    </source>
</evidence>
<evidence type="ECO:0000256" key="6">
    <source>
        <dbReference type="ARBA" id="ARBA00032319"/>
    </source>
</evidence>
<comment type="subcellular location">
    <subcellularLocation>
        <location evidence="1">Nucleus</location>
    </subcellularLocation>
</comment>
<evidence type="ECO:0000313" key="9">
    <source>
        <dbReference type="Proteomes" id="UP000708148"/>
    </source>
</evidence>
<dbReference type="PANTHER" id="PTHR12945">
    <property type="entry name" value="TRANSLATION INITIATION FACTOR EIF3-RELATED"/>
    <property type="match status" value="1"/>
</dbReference>
<dbReference type="EMBL" id="CAJHUC010000668">
    <property type="protein sequence ID" value="CAD7697499.1"/>
    <property type="molecule type" value="Genomic_DNA"/>
</dbReference>
<dbReference type="Proteomes" id="UP000708148">
    <property type="component" value="Unassembled WGS sequence"/>
</dbReference>
<dbReference type="Pfam" id="PF04189">
    <property type="entry name" value="Gcd10p"/>
    <property type="match status" value="1"/>
</dbReference>
<dbReference type="Gene3D" id="3.40.50.150">
    <property type="entry name" value="Vaccinia Virus protein VP39"/>
    <property type="match status" value="1"/>
</dbReference>
<keyword evidence="9" id="KW-1185">Reference proteome</keyword>
<reference evidence="8" key="1">
    <citation type="submission" date="2020-12" db="EMBL/GenBank/DDBJ databases">
        <authorList>
            <person name="Iha C."/>
        </authorList>
    </citation>
    <scope>NUCLEOTIDE SEQUENCE</scope>
</reference>
<dbReference type="GO" id="GO:0005634">
    <property type="term" value="C:nucleus"/>
    <property type="evidence" value="ECO:0007669"/>
    <property type="project" value="UniProtKB-SubCell"/>
</dbReference>
<evidence type="ECO:0000256" key="5">
    <source>
        <dbReference type="ARBA" id="ARBA00023242"/>
    </source>
</evidence>
<dbReference type="InterPro" id="IPR029063">
    <property type="entry name" value="SAM-dependent_MTases_sf"/>
</dbReference>
<feature type="region of interest" description="Disordered" evidence="7">
    <location>
        <begin position="466"/>
        <end position="492"/>
    </location>
</feature>
<accession>A0A8S1IUX9</accession>
<dbReference type="AlphaFoldDB" id="A0A8S1IUX9"/>
<evidence type="ECO:0000256" key="4">
    <source>
        <dbReference type="ARBA" id="ARBA00022694"/>
    </source>
</evidence>
<gene>
    <name evidence="8" type="ORF">OSTQU699_LOCUS2860</name>
</gene>
<feature type="compositionally biased region" description="Basic residues" evidence="7">
    <location>
        <begin position="477"/>
        <end position="492"/>
    </location>
</feature>
<feature type="region of interest" description="Disordered" evidence="7">
    <location>
        <begin position="269"/>
        <end position="350"/>
    </location>
</feature>
<name>A0A8S1IUX9_9CHLO</name>
<evidence type="ECO:0000256" key="7">
    <source>
        <dbReference type="SAM" id="MobiDB-lite"/>
    </source>
</evidence>